<dbReference type="Pfam" id="PF13516">
    <property type="entry name" value="LRR_6"/>
    <property type="match status" value="2"/>
</dbReference>
<dbReference type="AlphaFoldDB" id="A0A8S4BTD8"/>
<evidence type="ECO:0000313" key="4">
    <source>
        <dbReference type="Proteomes" id="UP000677803"/>
    </source>
</evidence>
<dbReference type="Gene3D" id="3.80.10.10">
    <property type="entry name" value="Ribonuclease Inhibitor"/>
    <property type="match status" value="2"/>
</dbReference>
<evidence type="ECO:0000256" key="2">
    <source>
        <dbReference type="ARBA" id="ARBA00022737"/>
    </source>
</evidence>
<protein>
    <submittedName>
        <fullName evidence="3">(Atlantic silverside) hypothetical protein</fullName>
    </submittedName>
</protein>
<sequence>MSGCLITEEGWAALDLALRSKPSSLKELDLSYNHIGDSGKKPAASYGLKVLKSDISEFVQNELSKIQRILEMKSEEDVYSDDEEPRNRATDGFLKMVLYFLHSRKREDMAVLLENSCLITEEGWAALDSVLRSKPSNLKVLDLSYNHFGDSGKKPAASYGLKVLKVDHNEAKTMKPGLRKCK</sequence>
<evidence type="ECO:0000256" key="1">
    <source>
        <dbReference type="ARBA" id="ARBA00022614"/>
    </source>
</evidence>
<name>A0A8S4BTD8_9TELE</name>
<dbReference type="Proteomes" id="UP000677803">
    <property type="component" value="Unassembled WGS sequence"/>
</dbReference>
<keyword evidence="4" id="KW-1185">Reference proteome</keyword>
<organism evidence="3 4">
    <name type="scientific">Menidia menidia</name>
    <name type="common">Atlantic silverside</name>
    <dbReference type="NCBI Taxonomy" id="238744"/>
    <lineage>
        <taxon>Eukaryota</taxon>
        <taxon>Metazoa</taxon>
        <taxon>Chordata</taxon>
        <taxon>Craniata</taxon>
        <taxon>Vertebrata</taxon>
        <taxon>Euteleostomi</taxon>
        <taxon>Actinopterygii</taxon>
        <taxon>Neopterygii</taxon>
        <taxon>Teleostei</taxon>
        <taxon>Neoteleostei</taxon>
        <taxon>Acanthomorphata</taxon>
        <taxon>Ovalentaria</taxon>
        <taxon>Atherinomorphae</taxon>
        <taxon>Atheriniformes</taxon>
        <taxon>Atherinopsidae</taxon>
        <taxon>Menidiinae</taxon>
        <taxon>Menidia</taxon>
    </lineage>
</organism>
<dbReference type="OrthoDB" id="120976at2759"/>
<comment type="caution">
    <text evidence="3">The sequence shown here is derived from an EMBL/GenBank/DDBJ whole genome shotgun (WGS) entry which is preliminary data.</text>
</comment>
<gene>
    <name evidence="3" type="ORF">MMEN_LOCUS19209</name>
</gene>
<accession>A0A8S4BTD8</accession>
<keyword evidence="1" id="KW-0433">Leucine-rich repeat</keyword>
<keyword evidence="2" id="KW-0677">Repeat</keyword>
<dbReference type="SUPFAM" id="SSF52047">
    <property type="entry name" value="RNI-like"/>
    <property type="match status" value="1"/>
</dbReference>
<dbReference type="PANTHER" id="PTHR24106">
    <property type="entry name" value="NACHT, LRR AND CARD DOMAINS-CONTAINING"/>
    <property type="match status" value="1"/>
</dbReference>
<dbReference type="InterPro" id="IPR051261">
    <property type="entry name" value="NLR"/>
</dbReference>
<dbReference type="EMBL" id="CAJRST010038888">
    <property type="protein sequence ID" value="CAG6013908.1"/>
    <property type="molecule type" value="Genomic_DNA"/>
</dbReference>
<dbReference type="InterPro" id="IPR001611">
    <property type="entry name" value="Leu-rich_rpt"/>
</dbReference>
<dbReference type="InterPro" id="IPR032675">
    <property type="entry name" value="LRR_dom_sf"/>
</dbReference>
<reference evidence="3" key="1">
    <citation type="submission" date="2021-05" db="EMBL/GenBank/DDBJ databases">
        <authorList>
            <person name="Tigano A."/>
        </authorList>
    </citation>
    <scope>NUCLEOTIDE SEQUENCE</scope>
</reference>
<feature type="non-terminal residue" evidence="3">
    <location>
        <position position="1"/>
    </location>
</feature>
<proteinExistence type="predicted"/>
<evidence type="ECO:0000313" key="3">
    <source>
        <dbReference type="EMBL" id="CAG6013908.1"/>
    </source>
</evidence>